<evidence type="ECO:0000313" key="1">
    <source>
        <dbReference type="EMBL" id="CAG9802919.1"/>
    </source>
</evidence>
<sequence>MPGIITLAYSLIESEIVEKLELSVKHQPEFDQLIIQSIPSTLKGLQLISQNWFESKVCSYEKLIAIILQINDNLNDLPENIEFISKNRILVGFQSTLEDHESKSYWKFAGRDKFYSLSIENDASTNATFFFREFIVDEIRNGRTGILEKYQHKNKIRLHEVGDRNEKNLLVLAVSKNQSNIVKTLLEHDFDADDAIDVAWELFEEINEDAEKKEEVNKIILCLLGANSRFPSDFEYEKASKEVQEFVDKCESLHYDVDDDNFDGIKEKLESNPDLIHFYERNSESLLAYSLRMKKFKIFEFLDKEITTGCHEDLDEVYENMIAKECRMLREQHKSNAIEFPETYIFILRSKSRIGNNDRHSNMKWKYIDEAFKTINSNDYCKKILKVAAEFKKLKIFFDFKHNSTYYLDPATSIYSKGIIYEGGSIFIGAKYLSDDDKKFEVFGVLAHELCHLAVFLGFMNRNFDPFPVGQSDSKTRFIDQVMAQCKEREESEKIIANVFKSYPQDVQDSEMIVTVPQMLMHYIRDPVKLLELEGIFEELFRYSREVVEPELDKALPVLKILGDDEKSIKFENLTEPMRIRILHSRINFQESETSFHELIGTDEKVLTILTSGNIRKILIKNGEMEFSSICELNLKYGLLERSFIERETSDRIKLLDQNLHLENMQKEKRTLESVQDLSIFLLSDHAGSGKTTIFKDSAIKLKALNKNVWVSFINLRINGPVLENFKNKIKDLTFDDVCQMLLEMVDQESDIEKAIFTKLFFDGTTILFFDGFDEISPKYTQIVMKMFEVLITNEVKNHLWISTRPHCAEILEILLNVKAFKFTDCTNEEYLEFITKILKLNKVPENSLKFEKVVQNVYYYIHNDIFLRPLVNEPSFVAKQAIENPLLIEMLTELFINDSIKVDTDNYNLYLKMVEKQKEKVGIKIPNLERDPTGKLSVWDVHKILSLLLIFGDDFVDELKFKLETLSIMKKWKKEKKNWTSDMIQRYGFVIVDLSAEDLRSSIDFNHRTYAEFFIAQFLMDFIFDDNDEVSEAEVMKKFEIFDLVMKNGKRFSIILSFMVNFIKFGTYEDIGDEIKEILTTKIGSIHLMVENSEESSVDEVAAYFGNYSQFLINEDELLRNLWKLDGKNILQDFITKKYSLSNIADLAWFCFGPNWHVVMNKCASTLTTDEEFEQIKGDVKNENLWKNDKNSLKFCDLVDKNFDADVRKSFYENLRFHNIYTNEALASIILKMSSGCDRALFVSKCLMELNLFDIFSDNLNLVFTKIEEAYNNDFEEIRKFVFNNTRACGLLRVVMTTNIENFRIIRDFYIKYKNSWTEIQNILLSHGVYYFIYAPGSRCYYEFKDFVKEAFGNDTSRIANMIEQYNMENFHIPEASVDNLNDFLMYIFNNNEDKVKKLLLRINLYKL</sequence>
<reference evidence="1" key="1">
    <citation type="submission" date="2022-01" db="EMBL/GenBank/DDBJ databases">
        <authorList>
            <person name="King R."/>
        </authorList>
    </citation>
    <scope>NUCLEOTIDE SEQUENCE</scope>
</reference>
<dbReference type="OrthoDB" id="7721339at2759"/>
<organism evidence="1 2">
    <name type="scientific">Chironomus riparius</name>
    <dbReference type="NCBI Taxonomy" id="315576"/>
    <lineage>
        <taxon>Eukaryota</taxon>
        <taxon>Metazoa</taxon>
        <taxon>Ecdysozoa</taxon>
        <taxon>Arthropoda</taxon>
        <taxon>Hexapoda</taxon>
        <taxon>Insecta</taxon>
        <taxon>Pterygota</taxon>
        <taxon>Neoptera</taxon>
        <taxon>Endopterygota</taxon>
        <taxon>Diptera</taxon>
        <taxon>Nematocera</taxon>
        <taxon>Chironomoidea</taxon>
        <taxon>Chironomidae</taxon>
        <taxon>Chironominae</taxon>
        <taxon>Chironomus</taxon>
    </lineage>
</organism>
<keyword evidence="2" id="KW-1185">Reference proteome</keyword>
<dbReference type="EMBL" id="OU895878">
    <property type="protein sequence ID" value="CAG9802919.1"/>
    <property type="molecule type" value="Genomic_DNA"/>
</dbReference>
<gene>
    <name evidence="1" type="ORF">CHIRRI_LOCUS5824</name>
</gene>
<dbReference type="Proteomes" id="UP001153620">
    <property type="component" value="Chromosome 2"/>
</dbReference>
<protein>
    <recommendedName>
        <fullName evidence="3">NACHT domain-containing protein</fullName>
    </recommendedName>
</protein>
<evidence type="ECO:0008006" key="3">
    <source>
        <dbReference type="Google" id="ProtNLM"/>
    </source>
</evidence>
<name>A0A9N9RQH3_9DIPT</name>
<reference evidence="1" key="2">
    <citation type="submission" date="2022-10" db="EMBL/GenBank/DDBJ databases">
        <authorList>
            <consortium name="ENA_rothamsted_submissions"/>
            <consortium name="culmorum"/>
            <person name="King R."/>
        </authorList>
    </citation>
    <scope>NUCLEOTIDE SEQUENCE</scope>
</reference>
<proteinExistence type="predicted"/>
<evidence type="ECO:0000313" key="2">
    <source>
        <dbReference type="Proteomes" id="UP001153620"/>
    </source>
</evidence>
<accession>A0A9N9RQH3</accession>